<dbReference type="EMBL" id="LNYX01000014">
    <property type="protein sequence ID" value="KTD63951.1"/>
    <property type="molecule type" value="Genomic_DNA"/>
</dbReference>
<reference evidence="3 4" key="1">
    <citation type="submission" date="2015-11" db="EMBL/GenBank/DDBJ databases">
        <title>Genomic analysis of 38 Legionella species identifies large and diverse effector repertoires.</title>
        <authorList>
            <person name="Burstein D."/>
            <person name="Amaro F."/>
            <person name="Zusman T."/>
            <person name="Lifshitz Z."/>
            <person name="Cohen O."/>
            <person name="Gilbert J.A."/>
            <person name="Pupko T."/>
            <person name="Shuman H.A."/>
            <person name="Segal G."/>
        </authorList>
    </citation>
    <scope>NUCLEOTIDE SEQUENCE [LARGE SCALE GENOMIC DNA]</scope>
    <source>
        <strain evidence="3 4">Mt.St.Helens-9</strain>
    </source>
</reference>
<feature type="coiled-coil region" evidence="1">
    <location>
        <begin position="97"/>
        <end position="211"/>
    </location>
</feature>
<feature type="transmembrane region" description="Helical" evidence="2">
    <location>
        <begin position="12"/>
        <end position="31"/>
    </location>
</feature>
<dbReference type="AlphaFoldDB" id="A0A0W0Z538"/>
<accession>A0A0W0Z538</accession>
<dbReference type="NCBIfam" id="TIGR02794">
    <property type="entry name" value="tolA_full"/>
    <property type="match status" value="1"/>
</dbReference>
<evidence type="ECO:0000313" key="4">
    <source>
        <dbReference type="Proteomes" id="UP000054877"/>
    </source>
</evidence>
<evidence type="ECO:0000256" key="1">
    <source>
        <dbReference type="SAM" id="Coils"/>
    </source>
</evidence>
<name>A0A0W0Z538_LEGSP</name>
<gene>
    <name evidence="3" type="primary">tolA</name>
    <name evidence="3" type="ORF">Lspi_1470</name>
</gene>
<dbReference type="GO" id="GO:0043213">
    <property type="term" value="P:bacteriocin transport"/>
    <property type="evidence" value="ECO:0007669"/>
    <property type="project" value="InterPro"/>
</dbReference>
<dbReference type="SUPFAM" id="SSF74653">
    <property type="entry name" value="TolA/TonB C-terminal domain"/>
    <property type="match status" value="1"/>
</dbReference>
<keyword evidence="4" id="KW-1185">Reference proteome</keyword>
<dbReference type="Pfam" id="PF13103">
    <property type="entry name" value="TonB_2"/>
    <property type="match status" value="1"/>
</dbReference>
<protein>
    <submittedName>
        <fullName evidence="3">TolA colicin import membrane protein</fullName>
    </submittedName>
</protein>
<dbReference type="PATRIC" id="fig|452.5.peg.1624"/>
<dbReference type="Gene3D" id="3.30.1150.10">
    <property type="match status" value="1"/>
</dbReference>
<organism evidence="3 4">
    <name type="scientific">Legionella spiritensis</name>
    <dbReference type="NCBI Taxonomy" id="452"/>
    <lineage>
        <taxon>Bacteria</taxon>
        <taxon>Pseudomonadati</taxon>
        <taxon>Pseudomonadota</taxon>
        <taxon>Gammaproteobacteria</taxon>
        <taxon>Legionellales</taxon>
        <taxon>Legionellaceae</taxon>
        <taxon>Legionella</taxon>
    </lineage>
</organism>
<keyword evidence="2" id="KW-0812">Transmembrane</keyword>
<dbReference type="RefSeq" id="WP_058483396.1">
    <property type="nucleotide sequence ID" value="NZ_CAAAII010000001.1"/>
</dbReference>
<evidence type="ECO:0000256" key="2">
    <source>
        <dbReference type="SAM" id="Phobius"/>
    </source>
</evidence>
<dbReference type="InterPro" id="IPR014161">
    <property type="entry name" value="Tol-Pal_TolA"/>
</dbReference>
<sequence length="307" mass="35021">MIIDPSYRKSFYAACVLHILLAFLLLFEWTGKRPVLVNEAKNEPGEMIAVEPKKQPEKEIVKAVSVDSQEVKETVHRLQQERIRQRKAEQARQQTLARQAEQALQARKMEQKRLEKLKNEAEQLAIARKKQIEQEKKRLRQLALQKEQEAKRLQELQKKQEALKKKQREDERIAIQKKKLAEEKEKAERAAEAARKQAQAASAAAEKARIAGEVDKYKAMIVNAIGRQWILPENADSRLSSQFRIRLAPDGAVLEVSLIRGSGDPVLDRSAQSAIYKASPLPVPSDPATFDLFREISLTVRPENVRG</sequence>
<dbReference type="GO" id="GO:0016020">
    <property type="term" value="C:membrane"/>
    <property type="evidence" value="ECO:0007669"/>
    <property type="project" value="InterPro"/>
</dbReference>
<dbReference type="GO" id="GO:0019534">
    <property type="term" value="F:toxin transmembrane transporter activity"/>
    <property type="evidence" value="ECO:0007669"/>
    <property type="project" value="InterPro"/>
</dbReference>
<proteinExistence type="predicted"/>
<keyword evidence="2" id="KW-0472">Membrane</keyword>
<keyword evidence="1" id="KW-0175">Coiled coil</keyword>
<comment type="caution">
    <text evidence="3">The sequence shown here is derived from an EMBL/GenBank/DDBJ whole genome shotgun (WGS) entry which is preliminary data.</text>
</comment>
<evidence type="ECO:0000313" key="3">
    <source>
        <dbReference type="EMBL" id="KTD63951.1"/>
    </source>
</evidence>
<dbReference type="OrthoDB" id="9779830at2"/>
<keyword evidence="2" id="KW-1133">Transmembrane helix</keyword>
<dbReference type="Proteomes" id="UP000054877">
    <property type="component" value="Unassembled WGS sequence"/>
</dbReference>
<dbReference type="STRING" id="452.Lspi_1470"/>